<gene>
    <name evidence="2" type="ORF">PFLG_03163</name>
</gene>
<organism evidence="2 3">
    <name type="scientific">Plasmodium falciparum RAJ116</name>
    <dbReference type="NCBI Taxonomy" id="580058"/>
    <lineage>
        <taxon>Eukaryota</taxon>
        <taxon>Sar</taxon>
        <taxon>Alveolata</taxon>
        <taxon>Apicomplexa</taxon>
        <taxon>Aconoidasida</taxon>
        <taxon>Haemosporida</taxon>
        <taxon>Plasmodiidae</taxon>
        <taxon>Plasmodium</taxon>
        <taxon>Plasmodium (Laverania)</taxon>
    </lineage>
</organism>
<dbReference type="SMART" id="SM00952">
    <property type="entry name" value="RAP"/>
    <property type="match status" value="1"/>
</dbReference>
<evidence type="ECO:0000259" key="1">
    <source>
        <dbReference type="SMART" id="SM00952"/>
    </source>
</evidence>
<protein>
    <recommendedName>
        <fullName evidence="1">RAP domain-containing protein</fullName>
    </recommendedName>
</protein>
<evidence type="ECO:0000313" key="3">
    <source>
        <dbReference type="Proteomes" id="UP000054566"/>
    </source>
</evidence>
<dbReference type="Proteomes" id="UP000054566">
    <property type="component" value="Unassembled WGS sequence"/>
</dbReference>
<sequence length="138" mass="16577">MERYLPMEGANHLIPKKERKKLNIEYKGSYTHENIYNICCSFPYERHLIDLISYEDVLYPSNKPLLSSELRQKHLALKGWTVHSINFRDIYNSIKDKNIISYIFNICKKIKKNLNTLTSQEKKMEEKDFWENLKYANI</sequence>
<evidence type="ECO:0000313" key="2">
    <source>
        <dbReference type="EMBL" id="KNC38176.1"/>
    </source>
</evidence>
<name>A0A0L0D163_PLAFA</name>
<feature type="domain" description="RAP" evidence="1">
    <location>
        <begin position="49"/>
        <end position="106"/>
    </location>
</feature>
<dbReference type="InterPro" id="IPR013584">
    <property type="entry name" value="RAP"/>
</dbReference>
<reference evidence="3" key="2">
    <citation type="submission" date="2015-07" db="EMBL/GenBank/DDBJ databases">
        <title>The genome sequence of Plasmodium falciparum RAJ116.</title>
        <authorList>
            <consortium name="The Broad Institute Genome Sequencing Platform"/>
            <person name="Volkman S.K."/>
            <person name="Neafsey D.E."/>
            <person name="Dash A.P."/>
            <person name="Chitnis C.E."/>
            <person name="Hartl D.L."/>
            <person name="Young S.K."/>
            <person name="Kodira C.D."/>
            <person name="Zeng Q."/>
            <person name="Koehrsen M."/>
            <person name="Godfrey P."/>
            <person name="Alvarado L."/>
            <person name="Berlin A."/>
            <person name="Borenstein D."/>
            <person name="Chen Z."/>
            <person name="Engels R."/>
            <person name="Freedman E."/>
            <person name="Gellesch M."/>
            <person name="Goldberg J."/>
            <person name="Griggs A."/>
            <person name="Gujja S."/>
            <person name="Heiman D."/>
            <person name="Hepburn T."/>
            <person name="Howarth C."/>
            <person name="Jen D."/>
            <person name="Larson L."/>
            <person name="Lewis B."/>
            <person name="Mehta T."/>
            <person name="Park D."/>
            <person name="Pearson M."/>
            <person name="Roberts A."/>
            <person name="Saif S."/>
            <person name="Shea T."/>
            <person name="Shenoy N."/>
            <person name="Sisk P."/>
            <person name="Stolte C."/>
            <person name="Sykes S."/>
            <person name="Walk T."/>
            <person name="White J."/>
            <person name="Yandava C."/>
            <person name="Wirth D.F."/>
            <person name="Nusbaum C."/>
            <person name="Birren B."/>
        </authorList>
    </citation>
    <scope>NUCLEOTIDE SEQUENCE [LARGE SCALE GENOMIC DNA]</scope>
    <source>
        <strain evidence="3">RAJ116</strain>
    </source>
</reference>
<proteinExistence type="predicted"/>
<accession>A0A0L0D163</accession>
<reference evidence="3" key="1">
    <citation type="submission" date="2015-07" db="EMBL/GenBank/DDBJ databases">
        <title>Annotation of Plasmodium falciparum RAJ116.</title>
        <authorList>
            <consortium name="The Broad Institute Genome Sequencing Platform"/>
            <person name="Volkman S.K."/>
            <person name="Neafsey D.E."/>
            <person name="Dash A.P."/>
            <person name="Chitnis C.E."/>
            <person name="Hartl D.L."/>
            <person name="Young S.K."/>
            <person name="Zeng Q."/>
            <person name="Koehrsen M."/>
            <person name="Alvarado L."/>
            <person name="Berlin A."/>
            <person name="Borenstein D."/>
            <person name="Chapman S.B."/>
            <person name="Chen Z."/>
            <person name="Engels R."/>
            <person name="Freedman E."/>
            <person name="Gellesch M."/>
            <person name="Goldberg J."/>
            <person name="Griggs A."/>
            <person name="Gujja S."/>
            <person name="Heilman E.R."/>
            <person name="Heiman D.I."/>
            <person name="Howarth C."/>
            <person name="Jen D."/>
            <person name="Larson L."/>
            <person name="Mehta T."/>
            <person name="Neiman D."/>
            <person name="Park D."/>
            <person name="Pearson M."/>
            <person name="Roberts A."/>
            <person name="Saif S."/>
            <person name="Shea T."/>
            <person name="Shenoy N."/>
            <person name="Sisk P."/>
            <person name="Stolte C."/>
            <person name="Sykes S."/>
            <person name="Walk T."/>
            <person name="White J."/>
            <person name="Yandava C."/>
            <person name="Haas B."/>
            <person name="Henn M.R."/>
            <person name="Nusbaum C."/>
            <person name="Birren B."/>
        </authorList>
    </citation>
    <scope>NUCLEOTIDE SEQUENCE [LARGE SCALE GENOMIC DNA]</scope>
    <source>
        <strain evidence="3">RAJ116</strain>
    </source>
</reference>
<dbReference type="OrthoDB" id="385235at2759"/>
<dbReference type="EMBL" id="GG664942">
    <property type="protein sequence ID" value="KNC38176.1"/>
    <property type="molecule type" value="Genomic_DNA"/>
</dbReference>
<dbReference type="AlphaFoldDB" id="A0A0L0D163"/>